<feature type="compositionally biased region" description="Low complexity" evidence="1">
    <location>
        <begin position="1394"/>
        <end position="1407"/>
    </location>
</feature>
<evidence type="ECO:0000256" key="1">
    <source>
        <dbReference type="SAM" id="MobiDB-lite"/>
    </source>
</evidence>
<name>A0A9K3CNH0_9EUKA</name>
<proteinExistence type="predicted"/>
<feature type="compositionally biased region" description="Basic and acidic residues" evidence="1">
    <location>
        <begin position="480"/>
        <end position="495"/>
    </location>
</feature>
<feature type="compositionally biased region" description="Basic and acidic residues" evidence="1">
    <location>
        <begin position="1434"/>
        <end position="1467"/>
    </location>
</feature>
<feature type="compositionally biased region" description="Acidic residues" evidence="1">
    <location>
        <begin position="1473"/>
        <end position="1485"/>
    </location>
</feature>
<sequence>MGGGRVAVSSALKLSLFSCGQTEKGRDPRSTLASLSLTSSPTHASPSAPTVLESCLSIPLSQDEDGVGYEVYTRDHLQLGAEEMFCRVLSTHPVFTLIRCMGSGDRQGVPEGVLEAYDTIRAAGSSVELGILVTRGRDMARDQPRDTANSPCIRVAIRWKTSPSGHGPTPTFSESLTQAAQGLGETAPVESAPPVPLSQPTRLDTSMYTVPTSAAPSAAPVPLSVTRATPSVTKERERERETQQRQRLDALSTLGMRDEGFKEALTDTCASLRGVLSRIGIDPSPATYLSVPAVPALGMVRDRRLACLSAYLDRERERGNLMMEGGKAVQQMMARYAAFASTQDPSIFRQRTSYPPASMVRHLAGSGQCNFGHIYSPSSGVPYIHELPVAPSPHRSPPIQLLPSSALLVSQCILPTDASSIVVSASVDAGRGHVTESPVSVIGNNSCVLGHLPVLARLVQCLCTYPEYLCYLGETLQSDTEREAEREAGGEREGETETEADGVYTSSLSRPLLASMAVHWLLASPPMPPAMPALPSLPPGRSSLQRLLIISTRRAVCDTLPPCPSHALPGVGSWLDSLYAAIADTSDVLSWSNSVLAPVVQACIEEGGKSSSLSGTAIHTGHKDEGLSLLRGDLYSALTANSHSALGLAEMLVSLTVERMSALTPSMPPVLRDCILAASVSINSEIAQRDRLDRLTTCCGRLLFTHCLGRCLNHPIAAGTVTMEQASSPSAPTLYSNLSLIGDILATAAIPLGSPLSPQSLLLGSDRLELGVSTSMSGRHSSREREREPETLGSVPTWLFGLKEVFNRAHRRIALDVLSPVISGTRGMDVIQTEAYIQGLVSNRPVSGSIAHTDPLCPPTAHTPGVVDEATLSPLPVASHSVLIPAVSLSSLARCICNSIDSMRPVALDMHRQWASIAGEYICGSERVYDPRTEESGQRESRRERDPSDYLVPVLGEAEDLYFLTKMLTPTSLSPIGIESNSLISLPLLVDDSGLVSVKERLGRVSDVDEVGTDLNDTVISVVAHIVKSEQILSGSRAPSQMVDPRVSLRIRALGSMSTFLSDSEALRTRLAARVPECIVRRQLVHCLRQMELCLGDDMQQIRSAKESLSASMTNRVTLVLDKEAIKGTAALPQVHPASPAAALKRQFNRYTPTQSVASASVTVPGERVVEKEREREKERQRESAPKVAPVRQRERPKERAPVPVRTVSIVDGRVEGVEREREGERDARTERGAPPVSRPTPVVSMHISDILGMDKGETEGEGEGEMEREGDGHDDADYPSTLSGYKDFAISSVSTGHMTPLLTASQYNSTQRPQMGHTASYSSLVSRVSGMGRPSYTTTQAQRQRMGSSGSFTSTSMTSMGQRGPLMPSTSSASGAASAARQRPSMRGHVYRPLGSPMHPSPGGSSLFNPSQSSLGHVSGSPSYHPGYTPSATHRDWEEKQYHREGERERQIHEEVRMERERERGLEGATLAEEEEWEGEEEVIMGEAEIQAILSPPPPPSHPRPSAGRASPPVPVYVQPGSPPAVSVEDVVGAEAGGKTEGEGEREGMPESQPAQPMQEPGAKPAVSAHPTHTQTEGKEDPAFYSLLASFRDRQSKR</sequence>
<gene>
    <name evidence="2" type="ORF">KIPB_001097</name>
</gene>
<feature type="compositionally biased region" description="Basic and acidic residues" evidence="1">
    <location>
        <begin position="1192"/>
        <end position="1201"/>
    </location>
</feature>
<dbReference type="EMBL" id="BDIP01000143">
    <property type="protein sequence ID" value="GIQ80319.1"/>
    <property type="molecule type" value="Genomic_DNA"/>
</dbReference>
<feature type="region of interest" description="Disordered" evidence="1">
    <location>
        <begin position="1154"/>
        <end position="1202"/>
    </location>
</feature>
<feature type="compositionally biased region" description="Polar residues" evidence="1">
    <location>
        <begin position="1336"/>
        <end position="1346"/>
    </location>
</feature>
<feature type="region of interest" description="Disordered" evidence="1">
    <location>
        <begin position="1215"/>
        <end position="1242"/>
    </location>
</feature>
<feature type="compositionally biased region" description="Low complexity" evidence="1">
    <location>
        <begin position="1370"/>
        <end position="1381"/>
    </location>
</feature>
<dbReference type="Proteomes" id="UP000265618">
    <property type="component" value="Unassembled WGS sequence"/>
</dbReference>
<evidence type="ECO:0000313" key="3">
    <source>
        <dbReference type="Proteomes" id="UP000265618"/>
    </source>
</evidence>
<feature type="region of interest" description="Disordered" evidence="1">
    <location>
        <begin position="1332"/>
        <end position="1599"/>
    </location>
</feature>
<evidence type="ECO:0000313" key="2">
    <source>
        <dbReference type="EMBL" id="GIQ80319.1"/>
    </source>
</evidence>
<comment type="caution">
    <text evidence="2">The sequence shown here is derived from an EMBL/GenBank/DDBJ whole genome shotgun (WGS) entry which is preliminary data.</text>
</comment>
<feature type="compositionally biased region" description="Low complexity" evidence="1">
    <location>
        <begin position="1347"/>
        <end position="1362"/>
    </location>
</feature>
<dbReference type="PANTHER" id="PTHR48125:SF10">
    <property type="entry name" value="OS12G0136300 PROTEIN"/>
    <property type="match status" value="1"/>
</dbReference>
<feature type="compositionally biased region" description="Basic and acidic residues" evidence="1">
    <location>
        <begin position="1266"/>
        <end position="1277"/>
    </location>
</feature>
<feature type="compositionally biased region" description="Polar residues" evidence="1">
    <location>
        <begin position="1408"/>
        <end position="1423"/>
    </location>
</feature>
<feature type="compositionally biased region" description="Basic and acidic residues" evidence="1">
    <location>
        <begin position="1215"/>
        <end position="1232"/>
    </location>
</feature>
<feature type="region of interest" description="Disordered" evidence="1">
    <location>
        <begin position="1255"/>
        <end position="1281"/>
    </location>
</feature>
<feature type="compositionally biased region" description="Low complexity" evidence="1">
    <location>
        <begin position="30"/>
        <end position="48"/>
    </location>
</feature>
<dbReference type="PANTHER" id="PTHR48125">
    <property type="entry name" value="LP07818P1"/>
    <property type="match status" value="1"/>
</dbReference>
<feature type="region of interest" description="Disordered" evidence="1">
    <location>
        <begin position="480"/>
        <end position="503"/>
    </location>
</feature>
<feature type="compositionally biased region" description="Basic and acidic residues" evidence="1">
    <location>
        <begin position="1539"/>
        <end position="1550"/>
    </location>
</feature>
<feature type="compositionally biased region" description="Basic and acidic residues" evidence="1">
    <location>
        <begin position="1168"/>
        <end position="1185"/>
    </location>
</feature>
<feature type="region of interest" description="Disordered" evidence="1">
    <location>
        <begin position="21"/>
        <end position="48"/>
    </location>
</feature>
<organism evidence="2 3">
    <name type="scientific">Kipferlia bialata</name>
    <dbReference type="NCBI Taxonomy" id="797122"/>
    <lineage>
        <taxon>Eukaryota</taxon>
        <taxon>Metamonada</taxon>
        <taxon>Carpediemonas-like organisms</taxon>
        <taxon>Kipferlia</taxon>
    </lineage>
</organism>
<protein>
    <submittedName>
        <fullName evidence="2">Uncharacterized protein</fullName>
    </submittedName>
</protein>
<keyword evidence="3" id="KW-1185">Reference proteome</keyword>
<reference evidence="2 3" key="1">
    <citation type="journal article" date="2018" name="PLoS ONE">
        <title>The draft genome of Kipferlia bialata reveals reductive genome evolution in fornicate parasites.</title>
        <authorList>
            <person name="Tanifuji G."/>
            <person name="Takabayashi S."/>
            <person name="Kume K."/>
            <person name="Takagi M."/>
            <person name="Nakayama T."/>
            <person name="Kamikawa R."/>
            <person name="Inagaki Y."/>
            <person name="Hashimoto T."/>
        </authorList>
    </citation>
    <scope>NUCLEOTIDE SEQUENCE [LARGE SCALE GENOMIC DNA]</scope>
    <source>
        <strain evidence="2">NY0173</strain>
    </source>
</reference>
<accession>A0A9K3CNH0</accession>